<comment type="caution">
    <text evidence="1">The sequence shown here is derived from an EMBL/GenBank/DDBJ whole genome shotgun (WGS) entry which is preliminary data.</text>
</comment>
<evidence type="ECO:0000313" key="1">
    <source>
        <dbReference type="EMBL" id="CAH3034802.1"/>
    </source>
</evidence>
<name>A0ABN8MYC7_9CNID</name>
<protein>
    <submittedName>
        <fullName evidence="1">Uncharacterized protein</fullName>
    </submittedName>
</protein>
<proteinExistence type="predicted"/>
<organism evidence="1 2">
    <name type="scientific">Porites lobata</name>
    <dbReference type="NCBI Taxonomy" id="104759"/>
    <lineage>
        <taxon>Eukaryota</taxon>
        <taxon>Metazoa</taxon>
        <taxon>Cnidaria</taxon>
        <taxon>Anthozoa</taxon>
        <taxon>Hexacorallia</taxon>
        <taxon>Scleractinia</taxon>
        <taxon>Fungiina</taxon>
        <taxon>Poritidae</taxon>
        <taxon>Porites</taxon>
    </lineage>
</organism>
<sequence>MRNDKLMLNDDKTEFLIIGTERQLSKVSVDKIKIGQAETLGDRTLSMAAPFIWNSLPLPIRQETSIASFKRSVKTYLFKKAFS</sequence>
<gene>
    <name evidence="1" type="ORF">PLOB_00025325</name>
</gene>
<reference evidence="1 2" key="1">
    <citation type="submission" date="2022-05" db="EMBL/GenBank/DDBJ databases">
        <authorList>
            <consortium name="Genoscope - CEA"/>
            <person name="William W."/>
        </authorList>
    </citation>
    <scope>NUCLEOTIDE SEQUENCE [LARGE SCALE GENOMIC DNA]</scope>
</reference>
<accession>A0ABN8MYC7</accession>
<evidence type="ECO:0000313" key="2">
    <source>
        <dbReference type="Proteomes" id="UP001159405"/>
    </source>
</evidence>
<dbReference type="Proteomes" id="UP001159405">
    <property type="component" value="Unassembled WGS sequence"/>
</dbReference>
<keyword evidence="2" id="KW-1185">Reference proteome</keyword>
<dbReference type="EMBL" id="CALNXK010000003">
    <property type="protein sequence ID" value="CAH3034802.1"/>
    <property type="molecule type" value="Genomic_DNA"/>
</dbReference>